<organism evidence="2 3">
    <name type="scientific">Lentilactobacillus parafarraginis</name>
    <dbReference type="NCBI Taxonomy" id="390842"/>
    <lineage>
        <taxon>Bacteria</taxon>
        <taxon>Bacillati</taxon>
        <taxon>Bacillota</taxon>
        <taxon>Bacilli</taxon>
        <taxon>Lactobacillales</taxon>
        <taxon>Lactobacillaceae</taxon>
        <taxon>Lentilactobacillus</taxon>
    </lineage>
</organism>
<feature type="signal peptide" evidence="1">
    <location>
        <begin position="1"/>
        <end position="22"/>
    </location>
</feature>
<feature type="chain" id="PRO_5038590304" evidence="1">
    <location>
        <begin position="23"/>
        <end position="275"/>
    </location>
</feature>
<dbReference type="AlphaFoldDB" id="A0A5R9CRE5"/>
<proteinExistence type="predicted"/>
<comment type="caution">
    <text evidence="2">The sequence shown here is derived from an EMBL/GenBank/DDBJ whole genome shotgun (WGS) entry which is preliminary data.</text>
</comment>
<dbReference type="GO" id="GO:0004180">
    <property type="term" value="F:carboxypeptidase activity"/>
    <property type="evidence" value="ECO:0007669"/>
    <property type="project" value="UniProtKB-KW"/>
</dbReference>
<keyword evidence="2" id="KW-0121">Carboxypeptidase</keyword>
<sequence>MYKKIIQALSLILLTIAIGMSAQQTISHAWTSTNKYTWRSGKSDAAIYYTNTKKNAYVWNNHFNKKLHDLKNYQYTTWYVTQSFVRKNRVYYKISNYGGKVKGSVWHGYVTPAVVKDINSFNSDNAYLNYLNTDKSQKLSRALLKLIPNASVSLDLSKQAAMNKVTNYRNVINLGAVSGTATEGMITTKTTVHDFLMGPNSTNAQKAKIAGKMLANKGYTSKKLASLMQQGYQVGIYVNDGAATAVGKSGYPSTISYTSRPEIQNNMALVLAQPK</sequence>
<protein>
    <submittedName>
        <fullName evidence="2">D-alanyl-D-alanine carboxypeptidase</fullName>
    </submittedName>
</protein>
<dbReference type="RefSeq" id="WP_138467789.1">
    <property type="nucleotide sequence ID" value="NZ_VBSX01000028.1"/>
</dbReference>
<gene>
    <name evidence="2" type="ORF">FEZ41_10630</name>
</gene>
<reference evidence="2 3" key="1">
    <citation type="submission" date="2019-05" db="EMBL/GenBank/DDBJ databases">
        <title>The metagenome of a microbial culture collection derived from dairy environment covers the genomic content of the human microbiome.</title>
        <authorList>
            <person name="Roder T."/>
            <person name="Wuthrich D."/>
            <person name="Sattari Z."/>
            <person name="Von Ah U."/>
            <person name="Bar C."/>
            <person name="Ronchi F."/>
            <person name="Macpherson A.J."/>
            <person name="Ganal-Vonarburg S.C."/>
            <person name="Bruggmann R."/>
            <person name="Vergeres G."/>
        </authorList>
    </citation>
    <scope>NUCLEOTIDE SEQUENCE [LARGE SCALE GENOMIC DNA]</scope>
    <source>
        <strain evidence="2 3">FAM 1079</strain>
    </source>
</reference>
<accession>A0A5R9CRE5</accession>
<keyword evidence="1" id="KW-0732">Signal</keyword>
<dbReference type="Proteomes" id="UP000305100">
    <property type="component" value="Unassembled WGS sequence"/>
</dbReference>
<evidence type="ECO:0000313" key="2">
    <source>
        <dbReference type="EMBL" id="TLQ17952.1"/>
    </source>
</evidence>
<keyword evidence="2" id="KW-0645">Protease</keyword>
<dbReference type="OrthoDB" id="2316287at2"/>
<dbReference type="EMBL" id="VBSX01000028">
    <property type="protein sequence ID" value="TLQ17952.1"/>
    <property type="molecule type" value="Genomic_DNA"/>
</dbReference>
<evidence type="ECO:0000313" key="3">
    <source>
        <dbReference type="Proteomes" id="UP000305100"/>
    </source>
</evidence>
<keyword evidence="2" id="KW-0378">Hydrolase</keyword>
<evidence type="ECO:0000256" key="1">
    <source>
        <dbReference type="SAM" id="SignalP"/>
    </source>
</evidence>
<name>A0A5R9CRE5_9LACO</name>